<comment type="caution">
    <text evidence="2">The sequence shown here is derived from an EMBL/GenBank/DDBJ whole genome shotgun (WGS) entry which is preliminary data.</text>
</comment>
<dbReference type="AlphaFoldDB" id="A0AAV6Z3A7"/>
<dbReference type="Proteomes" id="UP000824782">
    <property type="component" value="Unassembled WGS sequence"/>
</dbReference>
<feature type="compositionally biased region" description="Acidic residues" evidence="1">
    <location>
        <begin position="80"/>
        <end position="89"/>
    </location>
</feature>
<evidence type="ECO:0000256" key="1">
    <source>
        <dbReference type="SAM" id="MobiDB-lite"/>
    </source>
</evidence>
<dbReference type="EMBL" id="WNYA01002591">
    <property type="protein sequence ID" value="KAG8544062.1"/>
    <property type="molecule type" value="Genomic_DNA"/>
</dbReference>
<evidence type="ECO:0000313" key="3">
    <source>
        <dbReference type="Proteomes" id="UP000824782"/>
    </source>
</evidence>
<feature type="region of interest" description="Disordered" evidence="1">
    <location>
        <begin position="1"/>
        <end position="124"/>
    </location>
</feature>
<protein>
    <submittedName>
        <fullName evidence="2">Uncharacterized protein</fullName>
    </submittedName>
</protein>
<accession>A0AAV6Z3A7</accession>
<reference evidence="2" key="1">
    <citation type="thesis" date="2020" institute="ProQuest LLC" country="789 East Eisenhower Parkway, Ann Arbor, MI, USA">
        <title>Comparative Genomics and Chromosome Evolution.</title>
        <authorList>
            <person name="Mudd A.B."/>
        </authorList>
    </citation>
    <scope>NUCLEOTIDE SEQUENCE</scope>
    <source>
        <strain evidence="2">237g6f4</strain>
        <tissue evidence="2">Blood</tissue>
    </source>
</reference>
<organism evidence="2 3">
    <name type="scientific">Engystomops pustulosus</name>
    <name type="common">Tungara frog</name>
    <name type="synonym">Physalaemus pustulosus</name>
    <dbReference type="NCBI Taxonomy" id="76066"/>
    <lineage>
        <taxon>Eukaryota</taxon>
        <taxon>Metazoa</taxon>
        <taxon>Chordata</taxon>
        <taxon>Craniata</taxon>
        <taxon>Vertebrata</taxon>
        <taxon>Euteleostomi</taxon>
        <taxon>Amphibia</taxon>
        <taxon>Batrachia</taxon>
        <taxon>Anura</taxon>
        <taxon>Neobatrachia</taxon>
        <taxon>Hyloidea</taxon>
        <taxon>Leptodactylidae</taxon>
        <taxon>Leiuperinae</taxon>
        <taxon>Engystomops</taxon>
    </lineage>
</organism>
<gene>
    <name evidence="2" type="ORF">GDO81_023143</name>
</gene>
<sequence>MVQPRLHKQIGPDNNPSDGGGYTEDGGTEHTVTLVEPIGNGEDEGKEGQQSTETEDHSNKMELAGESSDEPKDDTVPDLPPEEAVDNVEELTPLTMEPEEVSSKEEPAVVTSGEEANGSEQPEG</sequence>
<evidence type="ECO:0000313" key="2">
    <source>
        <dbReference type="EMBL" id="KAG8544062.1"/>
    </source>
</evidence>
<proteinExistence type="predicted"/>
<keyword evidence="3" id="KW-1185">Reference proteome</keyword>
<name>A0AAV6Z3A7_ENGPU</name>